<evidence type="ECO:0008006" key="4">
    <source>
        <dbReference type="Google" id="ProtNLM"/>
    </source>
</evidence>
<dbReference type="RefSeq" id="WP_023844502.1">
    <property type="nucleotide sequence ID" value="NZ_AZAJ01000001.1"/>
</dbReference>
<keyword evidence="1" id="KW-1133">Transmembrane helix</keyword>
<dbReference type="EMBL" id="AZAJ01000001">
    <property type="protein sequence ID" value="ETA67366.1"/>
    <property type="molecule type" value="Genomic_DNA"/>
</dbReference>
<dbReference type="GO" id="GO:0006974">
    <property type="term" value="P:DNA damage response"/>
    <property type="evidence" value="ECO:0007669"/>
    <property type="project" value="TreeGrafter"/>
</dbReference>
<evidence type="ECO:0000313" key="2">
    <source>
        <dbReference type="EMBL" id="ETA67366.1"/>
    </source>
</evidence>
<name>W9DVA5_METTI</name>
<organism evidence="2 3">
    <name type="scientific">Methanolobus tindarius DSM 2278</name>
    <dbReference type="NCBI Taxonomy" id="1090322"/>
    <lineage>
        <taxon>Archaea</taxon>
        <taxon>Methanobacteriati</taxon>
        <taxon>Methanobacteriota</taxon>
        <taxon>Stenosarchaea group</taxon>
        <taxon>Methanomicrobia</taxon>
        <taxon>Methanosarcinales</taxon>
        <taxon>Methanosarcinaceae</taxon>
        <taxon>Methanolobus</taxon>
    </lineage>
</organism>
<dbReference type="Pfam" id="PF04402">
    <property type="entry name" value="SIMPL"/>
    <property type="match status" value="1"/>
</dbReference>
<gene>
    <name evidence="2" type="ORF">MettiDRAFT_0787</name>
</gene>
<evidence type="ECO:0000313" key="3">
    <source>
        <dbReference type="Proteomes" id="UP000019483"/>
    </source>
</evidence>
<dbReference type="Gene3D" id="3.30.110.170">
    <property type="entry name" value="Protein of unknown function (DUF541), domain 1"/>
    <property type="match status" value="1"/>
</dbReference>
<dbReference type="AlphaFoldDB" id="W9DVA5"/>
<protein>
    <recommendedName>
        <fullName evidence="4">Outer membrane protein</fullName>
    </recommendedName>
</protein>
<dbReference type="PANTHER" id="PTHR34387">
    <property type="entry name" value="SLR1258 PROTEIN"/>
    <property type="match status" value="1"/>
</dbReference>
<accession>W9DVA5</accession>
<comment type="caution">
    <text evidence="2">The sequence shown here is derived from an EMBL/GenBank/DDBJ whole genome shotgun (WGS) entry which is preliminary data.</text>
</comment>
<dbReference type="InterPro" id="IPR052022">
    <property type="entry name" value="26kDa_periplasmic_antigen"/>
</dbReference>
<dbReference type="InterPro" id="IPR007497">
    <property type="entry name" value="SIMPL/DUF541"/>
</dbReference>
<reference evidence="2 3" key="1">
    <citation type="submission" date="2013-08" db="EMBL/GenBank/DDBJ databases">
        <authorList>
            <consortium name="DOE Joint Genome Institute"/>
            <person name="Eisen J."/>
            <person name="Huntemann M."/>
            <person name="Han J."/>
            <person name="Chen A."/>
            <person name="Kyrpides N."/>
            <person name="Mavromatis K."/>
            <person name="Markowitz V."/>
            <person name="Palaniappan K."/>
            <person name="Ivanova N."/>
            <person name="Schaumberg A."/>
            <person name="Pati A."/>
            <person name="Liolios K."/>
            <person name="Nordberg H.P."/>
            <person name="Cantor M.N."/>
            <person name="Hua S.X."/>
            <person name="Woyke T."/>
        </authorList>
    </citation>
    <scope>NUCLEOTIDE SEQUENCE [LARGE SCALE GENOMIC DNA]</scope>
    <source>
        <strain evidence="2 3">DSM 2278</strain>
    </source>
</reference>
<sequence length="249" mass="26483">MSSDNKNDKSYFAIIALSVVLVVMSLTIYAISQDGTEQTTADTITMSGYAEQNVVPDTASLSIGAVIQAETAQEASDENAAIMSAVISELKALGLEDKEIQTSYVSVYPVYNYDGERTITGYSASNSVQVTTTKLDYLSDIIDKSTASGANQIGSISFSVSDDMQDELREELVSEAVGNARAKANELADTLDLKITGVQTASINSNSNSKIYYAMDVEEAAMDAGGVSTPIEPGESTVSMSVQVTYYIE</sequence>
<keyword evidence="3" id="KW-1185">Reference proteome</keyword>
<evidence type="ECO:0000256" key="1">
    <source>
        <dbReference type="SAM" id="Phobius"/>
    </source>
</evidence>
<keyword evidence="1" id="KW-0812">Transmembrane</keyword>
<dbReference type="Proteomes" id="UP000019483">
    <property type="component" value="Unassembled WGS sequence"/>
</dbReference>
<dbReference type="Gene3D" id="3.30.70.2970">
    <property type="entry name" value="Protein of unknown function (DUF541), domain 2"/>
    <property type="match status" value="1"/>
</dbReference>
<feature type="transmembrane region" description="Helical" evidence="1">
    <location>
        <begin position="12"/>
        <end position="31"/>
    </location>
</feature>
<keyword evidence="1" id="KW-0472">Membrane</keyword>
<proteinExistence type="predicted"/>
<dbReference type="OrthoDB" id="12132at2157"/>
<dbReference type="GeneID" id="96960521"/>
<dbReference type="PANTHER" id="PTHR34387:SF2">
    <property type="entry name" value="SLR1258 PROTEIN"/>
    <property type="match status" value="1"/>
</dbReference>